<keyword evidence="4" id="KW-1185">Reference proteome</keyword>
<comment type="caution">
    <text evidence="3">The sequence shown here is derived from an EMBL/GenBank/DDBJ whole genome shotgun (WGS) entry which is preliminary data.</text>
</comment>
<evidence type="ECO:0000313" key="3">
    <source>
        <dbReference type="EMBL" id="GCB75344.1"/>
    </source>
</evidence>
<evidence type="ECO:0000313" key="4">
    <source>
        <dbReference type="Proteomes" id="UP000288216"/>
    </source>
</evidence>
<keyword evidence="2" id="KW-1133">Transmembrane helix</keyword>
<organism evidence="3 4">
    <name type="scientific">Scyliorhinus torazame</name>
    <name type="common">Cloudy catshark</name>
    <name type="synonym">Catulus torazame</name>
    <dbReference type="NCBI Taxonomy" id="75743"/>
    <lineage>
        <taxon>Eukaryota</taxon>
        <taxon>Metazoa</taxon>
        <taxon>Chordata</taxon>
        <taxon>Craniata</taxon>
        <taxon>Vertebrata</taxon>
        <taxon>Chondrichthyes</taxon>
        <taxon>Elasmobranchii</taxon>
        <taxon>Galeomorphii</taxon>
        <taxon>Galeoidea</taxon>
        <taxon>Carcharhiniformes</taxon>
        <taxon>Scyliorhinidae</taxon>
        <taxon>Scyliorhinus</taxon>
    </lineage>
</organism>
<feature type="compositionally biased region" description="Basic and acidic residues" evidence="1">
    <location>
        <begin position="74"/>
        <end position="108"/>
    </location>
</feature>
<protein>
    <submittedName>
        <fullName evidence="3">Uncharacterized protein</fullName>
    </submittedName>
</protein>
<proteinExistence type="predicted"/>
<name>A0A401PQE2_SCYTO</name>
<keyword evidence="2" id="KW-0812">Transmembrane</keyword>
<feature type="region of interest" description="Disordered" evidence="1">
    <location>
        <begin position="63"/>
        <end position="119"/>
    </location>
</feature>
<dbReference type="Proteomes" id="UP000288216">
    <property type="component" value="Unassembled WGS sequence"/>
</dbReference>
<accession>A0A401PQE2</accession>
<dbReference type="AlphaFoldDB" id="A0A401PQE2"/>
<feature type="transmembrane region" description="Helical" evidence="2">
    <location>
        <begin position="12"/>
        <end position="32"/>
    </location>
</feature>
<reference evidence="3 4" key="1">
    <citation type="journal article" date="2018" name="Nat. Ecol. Evol.">
        <title>Shark genomes provide insights into elasmobranch evolution and the origin of vertebrates.</title>
        <authorList>
            <person name="Hara Y"/>
            <person name="Yamaguchi K"/>
            <person name="Onimaru K"/>
            <person name="Kadota M"/>
            <person name="Koyanagi M"/>
            <person name="Keeley SD"/>
            <person name="Tatsumi K"/>
            <person name="Tanaka K"/>
            <person name="Motone F"/>
            <person name="Kageyama Y"/>
            <person name="Nozu R"/>
            <person name="Adachi N"/>
            <person name="Nishimura O"/>
            <person name="Nakagawa R"/>
            <person name="Tanegashima C"/>
            <person name="Kiyatake I"/>
            <person name="Matsumoto R"/>
            <person name="Murakumo K"/>
            <person name="Nishida K"/>
            <person name="Terakita A"/>
            <person name="Kuratani S"/>
            <person name="Sato K"/>
            <person name="Hyodo S Kuraku.S."/>
        </authorList>
    </citation>
    <scope>NUCLEOTIDE SEQUENCE [LARGE SCALE GENOMIC DNA]</scope>
</reference>
<sequence length="119" mass="14134">MVYPIQIAEKIFYPILAVVGVPVNLLGIAILCRGNLMTLYYKLLFLEQIRQYPLSAWTSVQCEQETPGLSQPLQERERDRQTDRMRERDTERDREAAAESQRARERDCKKKRLRERYTD</sequence>
<evidence type="ECO:0000256" key="1">
    <source>
        <dbReference type="SAM" id="MobiDB-lite"/>
    </source>
</evidence>
<feature type="compositionally biased region" description="Polar residues" evidence="1">
    <location>
        <begin position="63"/>
        <end position="73"/>
    </location>
</feature>
<feature type="compositionally biased region" description="Basic residues" evidence="1">
    <location>
        <begin position="109"/>
        <end position="119"/>
    </location>
</feature>
<evidence type="ECO:0000256" key="2">
    <source>
        <dbReference type="SAM" id="Phobius"/>
    </source>
</evidence>
<keyword evidence="2" id="KW-0472">Membrane</keyword>
<gene>
    <name evidence="3" type="ORF">scyTo_0017329</name>
</gene>
<dbReference type="EMBL" id="BFAA01011173">
    <property type="protein sequence ID" value="GCB75344.1"/>
    <property type="molecule type" value="Genomic_DNA"/>
</dbReference>